<reference evidence="6" key="1">
    <citation type="submission" date="2024-10" db="EMBL/GenBank/DDBJ databases">
        <authorList>
            <person name="Lesea H.P."/>
            <person name="Kuehl J.V."/>
            <person name="Chandonia J.-M."/>
        </authorList>
    </citation>
    <scope>NUCLEOTIDE SEQUENCE</scope>
    <source>
        <strain evidence="6">FW102-FHT14D07</strain>
    </source>
</reference>
<feature type="transmembrane region" description="Helical" evidence="4">
    <location>
        <begin position="275"/>
        <end position="302"/>
    </location>
</feature>
<comment type="catalytic activity">
    <reaction evidence="3">
        <text>2 GTP = 3',3'-c-di-GMP + 2 diphosphate</text>
        <dbReference type="Rhea" id="RHEA:24898"/>
        <dbReference type="ChEBI" id="CHEBI:33019"/>
        <dbReference type="ChEBI" id="CHEBI:37565"/>
        <dbReference type="ChEBI" id="CHEBI:58805"/>
        <dbReference type="EC" id="2.7.7.65"/>
    </reaction>
</comment>
<feature type="transmembrane region" description="Helical" evidence="4">
    <location>
        <begin position="244"/>
        <end position="263"/>
    </location>
</feature>
<proteinExistence type="predicted"/>
<dbReference type="PANTHER" id="PTHR45138:SF9">
    <property type="entry name" value="DIGUANYLATE CYCLASE DGCM-RELATED"/>
    <property type="match status" value="1"/>
</dbReference>
<name>A0AB74V0E7_9GAMM</name>
<dbReference type="AlphaFoldDB" id="A0AB74V0E7"/>
<keyword evidence="4" id="KW-1133">Transmembrane helix</keyword>
<dbReference type="GO" id="GO:0043709">
    <property type="term" value="P:cell adhesion involved in single-species biofilm formation"/>
    <property type="evidence" value="ECO:0007669"/>
    <property type="project" value="TreeGrafter"/>
</dbReference>
<dbReference type="CDD" id="cd01949">
    <property type="entry name" value="GGDEF"/>
    <property type="match status" value="1"/>
</dbReference>
<keyword evidence="6" id="KW-0808">Transferase</keyword>
<keyword evidence="6" id="KW-0548">Nucleotidyltransferase</keyword>
<evidence type="ECO:0000313" key="6">
    <source>
        <dbReference type="EMBL" id="XIA20393.1"/>
    </source>
</evidence>
<feature type="transmembrane region" description="Helical" evidence="4">
    <location>
        <begin position="180"/>
        <end position="203"/>
    </location>
</feature>
<dbReference type="PROSITE" id="PS50887">
    <property type="entry name" value="GGDEF"/>
    <property type="match status" value="1"/>
</dbReference>
<evidence type="ECO:0000256" key="3">
    <source>
        <dbReference type="ARBA" id="ARBA00034247"/>
    </source>
</evidence>
<dbReference type="FunFam" id="3.30.70.270:FF:000001">
    <property type="entry name" value="Diguanylate cyclase domain protein"/>
    <property type="match status" value="1"/>
</dbReference>
<gene>
    <name evidence="6" type="ORF">ACFYG5_09805</name>
</gene>
<feature type="transmembrane region" description="Helical" evidence="4">
    <location>
        <begin position="210"/>
        <end position="232"/>
    </location>
</feature>
<dbReference type="NCBIfam" id="TIGR00254">
    <property type="entry name" value="GGDEF"/>
    <property type="match status" value="1"/>
</dbReference>
<comment type="cofactor">
    <cofactor evidence="1">
        <name>Mg(2+)</name>
        <dbReference type="ChEBI" id="CHEBI:18420"/>
    </cofactor>
</comment>
<dbReference type="Pfam" id="PF00990">
    <property type="entry name" value="GGDEF"/>
    <property type="match status" value="1"/>
</dbReference>
<dbReference type="GO" id="GO:0005886">
    <property type="term" value="C:plasma membrane"/>
    <property type="evidence" value="ECO:0007669"/>
    <property type="project" value="TreeGrafter"/>
</dbReference>
<feature type="transmembrane region" description="Helical" evidence="4">
    <location>
        <begin position="336"/>
        <end position="357"/>
    </location>
</feature>
<evidence type="ECO:0000259" key="5">
    <source>
        <dbReference type="PROSITE" id="PS50887"/>
    </source>
</evidence>
<feature type="domain" description="GGDEF" evidence="5">
    <location>
        <begin position="431"/>
        <end position="563"/>
    </location>
</feature>
<dbReference type="InterPro" id="IPR043128">
    <property type="entry name" value="Rev_trsase/Diguanyl_cyclase"/>
</dbReference>
<dbReference type="Pfam" id="PF07695">
    <property type="entry name" value="7TMR-DISM_7TM"/>
    <property type="match status" value="1"/>
</dbReference>
<dbReference type="SUPFAM" id="SSF55073">
    <property type="entry name" value="Nucleotide cyclase"/>
    <property type="match status" value="1"/>
</dbReference>
<dbReference type="SMART" id="SM00267">
    <property type="entry name" value="GGDEF"/>
    <property type="match status" value="1"/>
</dbReference>
<protein>
    <recommendedName>
        <fullName evidence="2">diguanylate cyclase</fullName>
        <ecNumber evidence="2">2.7.7.65</ecNumber>
    </recommendedName>
</protein>
<dbReference type="InterPro" id="IPR050469">
    <property type="entry name" value="Diguanylate_Cyclase"/>
</dbReference>
<accession>A0AB74V0E7</accession>
<evidence type="ECO:0000256" key="4">
    <source>
        <dbReference type="SAM" id="Phobius"/>
    </source>
</evidence>
<dbReference type="GO" id="GO:0052621">
    <property type="term" value="F:diguanylate cyclase activity"/>
    <property type="evidence" value="ECO:0007669"/>
    <property type="project" value="UniProtKB-EC"/>
</dbReference>
<dbReference type="Gene3D" id="3.30.70.270">
    <property type="match status" value="1"/>
</dbReference>
<dbReference type="PANTHER" id="PTHR45138">
    <property type="entry name" value="REGULATORY COMPONENTS OF SENSORY TRANSDUCTION SYSTEM"/>
    <property type="match status" value="1"/>
</dbReference>
<feature type="transmembrane region" description="Helical" evidence="4">
    <location>
        <begin position="308"/>
        <end position="329"/>
    </location>
</feature>
<dbReference type="EC" id="2.7.7.65" evidence="2"/>
<organism evidence="6">
    <name type="scientific">Rhodanobacter sp. FW102-FHT14D07</name>
    <dbReference type="NCBI Taxonomy" id="3351462"/>
    <lineage>
        <taxon>Bacteria</taxon>
        <taxon>Pseudomonadati</taxon>
        <taxon>Pseudomonadota</taxon>
        <taxon>Gammaproteobacteria</taxon>
        <taxon>Lysobacterales</taxon>
        <taxon>Rhodanobacteraceae</taxon>
        <taxon>Rhodanobacter</taxon>
    </lineage>
</organism>
<dbReference type="RefSeq" id="WP_395117579.1">
    <property type="nucleotide sequence ID" value="NZ_CP170721.1"/>
</dbReference>
<dbReference type="InterPro" id="IPR011623">
    <property type="entry name" value="7TMR_DISM_rcpt_extracell_dom1"/>
</dbReference>
<keyword evidence="4" id="KW-0472">Membrane</keyword>
<sequence length="586" mass="65255">MEKPVTFSARHRQRIRAWMLGLGLLLLGIGAAHADGMPLNGAWQEVVAGDTPQGVMDAYHAGRMKSFDPSMLQRFPRNELGSWVVIAAQPPWNNEDRVLTVYPAPMGAISVFHGDRVHRLAMNDFSAHGHGHGRLAWRVPADLSASTPILLRVEPTQTVSAPIRFRILSWDEYLQRDTQWLVFASICFAVMLAMVMMALFFSLMLRDITYAWYAGYIVCYALIQGMQTGFVFHPLRWQWLVDSSTMVGAVAVALSVTFASLFMMRFCDLRRHARLLQVPVIAVAVGMIQLVLMRCSGIPLLVSMAQALLNPLLMIGALLLLVAGAIAALRGSRQAWFFLAGWTPLLLLTALTSAQVNGALPRIDWLNDLSLAGGAFEAMVLSLGLADRALQLRQDRDVVQVLADHDALTRLLNRRAWTERAEALLASSQAPSIAVLFLDLDHFKQLNDHHGHNTGDRALVAVATTLSAELRPGDLFGRYGGEEFVAMLDGIDAQEAMQVATRLCRRVHRLEIPVRDEQQLLSVSIGVAMRQRGDTLELLIDRADQAMYRAKLRGRNRVCMDEFTNRSAHAAGEKRLRVVETRREDR</sequence>
<evidence type="ECO:0000256" key="2">
    <source>
        <dbReference type="ARBA" id="ARBA00012528"/>
    </source>
</evidence>
<dbReference type="GO" id="GO:1902201">
    <property type="term" value="P:negative regulation of bacterial-type flagellum-dependent cell motility"/>
    <property type="evidence" value="ECO:0007669"/>
    <property type="project" value="TreeGrafter"/>
</dbReference>
<dbReference type="InterPro" id="IPR029787">
    <property type="entry name" value="Nucleotide_cyclase"/>
</dbReference>
<evidence type="ECO:0000256" key="1">
    <source>
        <dbReference type="ARBA" id="ARBA00001946"/>
    </source>
</evidence>
<dbReference type="InterPro" id="IPR000160">
    <property type="entry name" value="GGDEF_dom"/>
</dbReference>
<dbReference type="EMBL" id="CP170721">
    <property type="protein sequence ID" value="XIA20393.1"/>
    <property type="molecule type" value="Genomic_DNA"/>
</dbReference>
<keyword evidence="4" id="KW-0812">Transmembrane</keyword>